<evidence type="ECO:0000256" key="1">
    <source>
        <dbReference type="ARBA" id="ARBA00022729"/>
    </source>
</evidence>
<dbReference type="InterPro" id="IPR026444">
    <property type="entry name" value="Secre_tail"/>
</dbReference>
<protein>
    <submittedName>
        <fullName evidence="5">T9SS type A sorting domain-containing protein</fullName>
    </submittedName>
</protein>
<sequence>MKKITFLLFLCGCWFYGFSQCINTSKWPTNDVTANNSGNVANTTACAYFGDYSVLVGLNVNDGYEFSVSSGGFITLVSNADGTTVLSSGSTPIQWTATSTSVQIHVNIDSSCGTDTSCHTISYQNLTPPPPPDPPANDECVDAIVLTVNSDDNCTSTASGTVLGATDSGVTGSGCFGTADDDVWFSFEATATSHDIALLNISGGTADLYHALYDGASGCTSLGTAIKCSDPNSSTTDNLVIGNTYYLQVYSYTSSAGQTTAFDVCVSTTPPPPDPPANDDCGNAIALTVNPDVSCSNSTSGTVAGATDSGVSGSGCFGTDDDDVWFSFVATNTEHTINLLNITGNTTDMYHAIYDGVSGCATLGAALKCSDPNASVTSGLTIGNTYLVQVYSYTSTPDRDTTFDICVGTLPPPPINDLCGSAIALTIGTQFTDNAVGGQTNASASASGELPAPSCASYSPSGTAGGDLWYSVVVPADGRITIETQADPSGNGGDSGMQIYSGSCGSLVAVECDDDDSSDGAYSLVSVDDISLAGQTIYIRVWEFGGNNIINFQVSAYVSPLNDMCADATPVNLDEDIVGDNTAATYIAITNDCFNGTKSDVWYSFTAPSTGEIFASITSGFQYGFYSDCSGSQVGECNTSPVTGLTPGVTYYFRVNDDGTSRAPGVFTARLSGMALSTTDFDVGLRLSFYPNPTASMLYINANENIDHLKVFNLLGQQVMQMSPKTSEVTLDMSQLSDGNYFVRLESDDRTDTIKVIKK</sequence>
<dbReference type="Pfam" id="PF23759">
    <property type="entry name" value="GBD_T9SS_assoc"/>
    <property type="match status" value="4"/>
</dbReference>
<accession>A0ABV8AGR0</accession>
<dbReference type="NCBIfam" id="TIGR04183">
    <property type="entry name" value="Por_Secre_tail"/>
    <property type="match status" value="1"/>
</dbReference>
<feature type="domain" description="T9SS-like galactose binding" evidence="4">
    <location>
        <begin position="136"/>
        <end position="263"/>
    </location>
</feature>
<dbReference type="Proteomes" id="UP001595812">
    <property type="component" value="Unassembled WGS sequence"/>
</dbReference>
<evidence type="ECO:0000313" key="5">
    <source>
        <dbReference type="EMBL" id="MFC3875774.1"/>
    </source>
</evidence>
<organism evidence="5 6">
    <name type="scientific">Winogradskyella maritima</name>
    <dbReference type="NCBI Taxonomy" id="1517766"/>
    <lineage>
        <taxon>Bacteria</taxon>
        <taxon>Pseudomonadati</taxon>
        <taxon>Bacteroidota</taxon>
        <taxon>Flavobacteriia</taxon>
        <taxon>Flavobacteriales</taxon>
        <taxon>Flavobacteriaceae</taxon>
        <taxon>Winogradskyella</taxon>
    </lineage>
</organism>
<feature type="domain" description="T9SS-like galactose binding" evidence="4">
    <location>
        <begin position="416"/>
        <end position="515"/>
    </location>
</feature>
<dbReference type="InterPro" id="IPR056600">
    <property type="entry name" value="GBD_T9SS_assoc"/>
</dbReference>
<proteinExistence type="predicted"/>
<comment type="caution">
    <text evidence="5">The sequence shown here is derived from an EMBL/GenBank/DDBJ whole genome shotgun (WGS) entry which is preliminary data.</text>
</comment>
<evidence type="ECO:0000313" key="6">
    <source>
        <dbReference type="Proteomes" id="UP001595812"/>
    </source>
</evidence>
<feature type="signal peptide" evidence="2">
    <location>
        <begin position="1"/>
        <end position="19"/>
    </location>
</feature>
<dbReference type="Pfam" id="PF18962">
    <property type="entry name" value="Por_Secre_tail"/>
    <property type="match status" value="1"/>
</dbReference>
<feature type="domain" description="T9SS-like galactose binding" evidence="4">
    <location>
        <begin position="277"/>
        <end position="403"/>
    </location>
</feature>
<dbReference type="Gene3D" id="2.60.120.380">
    <property type="match status" value="2"/>
</dbReference>
<dbReference type="EMBL" id="JBHSAT010000002">
    <property type="protein sequence ID" value="MFC3875774.1"/>
    <property type="molecule type" value="Genomic_DNA"/>
</dbReference>
<gene>
    <name evidence="5" type="ORF">ACFOSX_00895</name>
</gene>
<name>A0ABV8AGR0_9FLAO</name>
<dbReference type="RefSeq" id="WP_386096073.1">
    <property type="nucleotide sequence ID" value="NZ_JBHSAT010000002.1"/>
</dbReference>
<keyword evidence="6" id="KW-1185">Reference proteome</keyword>
<evidence type="ECO:0000259" key="4">
    <source>
        <dbReference type="Pfam" id="PF23759"/>
    </source>
</evidence>
<evidence type="ECO:0000259" key="3">
    <source>
        <dbReference type="Pfam" id="PF18962"/>
    </source>
</evidence>
<keyword evidence="1 2" id="KW-0732">Signal</keyword>
<feature type="domain" description="T9SS-like galactose binding" evidence="4">
    <location>
        <begin position="562"/>
        <end position="658"/>
    </location>
</feature>
<reference evidence="6" key="1">
    <citation type="journal article" date="2019" name="Int. J. Syst. Evol. Microbiol.">
        <title>The Global Catalogue of Microorganisms (GCM) 10K type strain sequencing project: providing services to taxonomists for standard genome sequencing and annotation.</title>
        <authorList>
            <consortium name="The Broad Institute Genomics Platform"/>
            <consortium name="The Broad Institute Genome Sequencing Center for Infectious Disease"/>
            <person name="Wu L."/>
            <person name="Ma J."/>
        </authorList>
    </citation>
    <scope>NUCLEOTIDE SEQUENCE [LARGE SCALE GENOMIC DNA]</scope>
    <source>
        <strain evidence="6">CECT 8979</strain>
    </source>
</reference>
<feature type="chain" id="PRO_5045966515" evidence="2">
    <location>
        <begin position="20"/>
        <end position="759"/>
    </location>
</feature>
<evidence type="ECO:0000256" key="2">
    <source>
        <dbReference type="SAM" id="SignalP"/>
    </source>
</evidence>
<feature type="domain" description="Secretion system C-terminal sorting" evidence="3">
    <location>
        <begin position="690"/>
        <end position="757"/>
    </location>
</feature>